<protein>
    <submittedName>
        <fullName evidence="2">Uncharacterized protein</fullName>
    </submittedName>
</protein>
<organism evidence="2 3">
    <name type="scientific">Phaeobacter piscinae</name>
    <dbReference type="NCBI Taxonomy" id="1580596"/>
    <lineage>
        <taxon>Bacteria</taxon>
        <taxon>Pseudomonadati</taxon>
        <taxon>Pseudomonadota</taxon>
        <taxon>Alphaproteobacteria</taxon>
        <taxon>Rhodobacterales</taxon>
        <taxon>Roseobacteraceae</taxon>
        <taxon>Phaeobacter</taxon>
    </lineage>
</organism>
<dbReference type="EMBL" id="CP010767">
    <property type="protein sequence ID" value="ATG44807.1"/>
    <property type="molecule type" value="Genomic_DNA"/>
</dbReference>
<keyword evidence="1" id="KW-0472">Membrane</keyword>
<keyword evidence="1" id="KW-0812">Transmembrane</keyword>
<evidence type="ECO:0000256" key="1">
    <source>
        <dbReference type="SAM" id="Phobius"/>
    </source>
</evidence>
<accession>A0AAN1LBM9</accession>
<evidence type="ECO:0000313" key="3">
    <source>
        <dbReference type="Proteomes" id="UP000218606"/>
    </source>
</evidence>
<evidence type="ECO:0000313" key="2">
    <source>
        <dbReference type="EMBL" id="ATG44807.1"/>
    </source>
</evidence>
<dbReference type="AlphaFoldDB" id="A0AAN1LBM9"/>
<dbReference type="RefSeq" id="WP_096872688.1">
    <property type="nucleotide sequence ID" value="NZ_CP010767.1"/>
</dbReference>
<sequence>MKSLIFFLVSPLVLGLIAFKLKPEIFLGSSALDVQGGWSFVGIFLGYVGCVLSAYAAFEVRRLSDRYFAKQRLPQLRKQAGQITDKMDELKEMKLVEVRAHGFLGEVRVLVKQLEKTRSPGFPEVVKRTKRYCTEVEKRVKNCSDENLAVNDVGEFWDLYTSLTEVSDEIHAYEQEVKASL</sequence>
<dbReference type="Proteomes" id="UP000218606">
    <property type="component" value="Chromosome"/>
</dbReference>
<feature type="transmembrane region" description="Helical" evidence="1">
    <location>
        <begin position="37"/>
        <end position="58"/>
    </location>
</feature>
<reference evidence="2 3" key="1">
    <citation type="journal article" date="2017" name="Front. Microbiol.">
        <title>Phaeobacter piscinae sp. nov., a species of the Roseobacter group and potential aquaculture probiont.</title>
        <authorList>
            <person name="Sonnenschein E.C."/>
            <person name="Phippen C.B.W."/>
            <person name="Nielsen K.F."/>
            <person name="Mateiu R.V."/>
            <person name="Melchiorsen J."/>
            <person name="Gram L."/>
            <person name="Overmann J."/>
            <person name="Freese H.M."/>
        </authorList>
    </citation>
    <scope>NUCLEOTIDE SEQUENCE [LARGE SCALE GENOMIC DNA]</scope>
    <source>
        <strain evidence="2 3">P13</strain>
    </source>
</reference>
<gene>
    <name evidence="2" type="ORF">PhaeoP13_02906</name>
</gene>
<name>A0AAN1LBM9_9RHOB</name>
<proteinExistence type="predicted"/>
<keyword evidence="1" id="KW-1133">Transmembrane helix</keyword>